<dbReference type="Pfam" id="PF09479">
    <property type="entry name" value="Flg_new"/>
    <property type="match status" value="5"/>
</dbReference>
<evidence type="ECO:0000256" key="3">
    <source>
        <dbReference type="SAM" id="SignalP"/>
    </source>
</evidence>
<evidence type="ECO:0000313" key="4">
    <source>
        <dbReference type="EMBL" id="TDW19801.1"/>
    </source>
</evidence>
<dbReference type="SUPFAM" id="SSF52047">
    <property type="entry name" value="RNI-like"/>
    <property type="match status" value="1"/>
</dbReference>
<organism evidence="4 5">
    <name type="scientific">Breznakia blatticola</name>
    <dbReference type="NCBI Taxonomy" id="1754012"/>
    <lineage>
        <taxon>Bacteria</taxon>
        <taxon>Bacillati</taxon>
        <taxon>Bacillota</taxon>
        <taxon>Erysipelotrichia</taxon>
        <taxon>Erysipelotrichales</taxon>
        <taxon>Erysipelotrichaceae</taxon>
        <taxon>Breznakia</taxon>
    </lineage>
</organism>
<dbReference type="Pfam" id="PF03382">
    <property type="entry name" value="DUF285"/>
    <property type="match status" value="1"/>
</dbReference>
<reference evidence="4 5" key="1">
    <citation type="submission" date="2019-03" db="EMBL/GenBank/DDBJ databases">
        <title>Genomic Encyclopedia of Type Strains, Phase IV (KMG-IV): sequencing the most valuable type-strain genomes for metagenomic binning, comparative biology and taxonomic classification.</title>
        <authorList>
            <person name="Goeker M."/>
        </authorList>
    </citation>
    <scope>NUCLEOTIDE SEQUENCE [LARGE SCALE GENOMIC DNA]</scope>
    <source>
        <strain evidence="4 5">DSM 28867</strain>
    </source>
</reference>
<feature type="signal peptide" evidence="3">
    <location>
        <begin position="1"/>
        <end position="24"/>
    </location>
</feature>
<comment type="caution">
    <text evidence="4">The sequence shown here is derived from an EMBL/GenBank/DDBJ whole genome shotgun (WGS) entry which is preliminary data.</text>
</comment>
<dbReference type="InterPro" id="IPR005046">
    <property type="entry name" value="DUF285"/>
</dbReference>
<feature type="compositionally biased region" description="Low complexity" evidence="2">
    <location>
        <begin position="743"/>
        <end position="756"/>
    </location>
</feature>
<keyword evidence="5" id="KW-1185">Reference proteome</keyword>
<dbReference type="AlphaFoldDB" id="A0A4R7ZSF0"/>
<sequence length="808" mass="92219">MLKRNKKFLVLLIAVMFITSTGFTDEVQPNEINEPIEDEQTTYEEKVLEDEKEDTNVFIVDEENTTQEDVVEKSMNNLTRATDERVIYAQDNIGVEWILYADGELVIHGGTINIITDSSKRYFKQYSDIITSITFAGDVYYTRPDGGLGNYMFADLKNLVTVNNFDRFKLSGDASGLFIACEKLKNIDTTNFATDNITNFTMMFSYCESLEYINVSNWNVDNVTSMWSMFSHCYSLREIDISQWTFKNATDISYVFYRCRELLELDFSSMDPVNEVTKEKMLGSELASSMRNKLRKITLGKTALGANTDIYARDWRELDTGIVHSAKFLDTHDTSKTITYIWDAKHAVFYNPAGGTLTGPAKEEVDVIESSFTKPTDPTHEHATFVRWFTSRWDYDKKELIYEEWDYSSIPVLNMPYTTEVYAEWDYDTYKISYELNGGTISQLYPTEYKYNTEVRGFNTPSKEGYFFLGWYDANEGGNKVTSISSTEFGDKKLYARWSPRMYQITYELDGGTNHDSNPSSYAYDTGVSKLENPTKEGYTFIGWFDDVNEGNQITSIDKKSKEHVTIYARWMANQYAIIYELNGGINDTNNPTSYAYELGVDTFEEPTKYGHTFLGWYDAPEKGNQITNIAKDSIGHKTLYAKWKVNDYKVNYELDGGINSLDNPMQYTYGIGVSEFEKPNKEDYTFIGWFNAAEDGKEITNIDGSTAEDVTLYARWKKNEKPTPPSEEPSKPIEKPNDDKNSNTNITDTNNDKANVNASVAPTFSGTQANAQTPVDTSDSVNRDALLYVGIISLLSIVVLLKRKHSI</sequence>
<dbReference type="Gene3D" id="3.80.10.10">
    <property type="entry name" value="Ribonuclease Inhibitor"/>
    <property type="match status" value="1"/>
</dbReference>
<evidence type="ECO:0000313" key="5">
    <source>
        <dbReference type="Proteomes" id="UP000294743"/>
    </source>
</evidence>
<accession>A0A4R7ZSF0</accession>
<dbReference type="Proteomes" id="UP000294743">
    <property type="component" value="Unassembled WGS sequence"/>
</dbReference>
<dbReference type="GO" id="GO:0030313">
    <property type="term" value="C:cell envelope"/>
    <property type="evidence" value="ECO:0007669"/>
    <property type="project" value="UniProtKB-SubCell"/>
</dbReference>
<feature type="chain" id="PRO_5038896878" evidence="3">
    <location>
        <begin position="25"/>
        <end position="808"/>
    </location>
</feature>
<evidence type="ECO:0000256" key="2">
    <source>
        <dbReference type="SAM" id="MobiDB-lite"/>
    </source>
</evidence>
<feature type="region of interest" description="Disordered" evidence="2">
    <location>
        <begin position="718"/>
        <end position="758"/>
    </location>
</feature>
<dbReference type="Gene3D" id="2.60.40.4270">
    <property type="entry name" value="Listeria-Bacteroides repeat domain"/>
    <property type="match status" value="4"/>
</dbReference>
<dbReference type="InterPro" id="IPR013378">
    <property type="entry name" value="InlB-like_B-rpt"/>
</dbReference>
<dbReference type="RefSeq" id="WP_134169510.1">
    <property type="nucleotide sequence ID" value="NZ_SODD01000017.1"/>
</dbReference>
<dbReference type="NCBIfam" id="TIGR02167">
    <property type="entry name" value="Liste_lipo_26"/>
    <property type="match status" value="1"/>
</dbReference>
<proteinExistence type="predicted"/>
<dbReference type="NCBIfam" id="TIGR02543">
    <property type="entry name" value="List_Bact_rpt"/>
    <property type="match status" value="4"/>
</dbReference>
<evidence type="ECO:0000256" key="1">
    <source>
        <dbReference type="ARBA" id="ARBA00004196"/>
    </source>
</evidence>
<gene>
    <name evidence="4" type="ORF">EDD63_11721</name>
</gene>
<dbReference type="OrthoDB" id="1655984at2"/>
<name>A0A4R7ZSF0_9FIRM</name>
<dbReference type="InterPro" id="IPR032675">
    <property type="entry name" value="LRR_dom_sf"/>
</dbReference>
<dbReference type="InterPro" id="IPR011889">
    <property type="entry name" value="Liste_lipo_26"/>
</dbReference>
<feature type="compositionally biased region" description="Basic and acidic residues" evidence="2">
    <location>
        <begin position="729"/>
        <end position="742"/>
    </location>
</feature>
<comment type="subcellular location">
    <subcellularLocation>
        <location evidence="1">Cell envelope</location>
    </subcellularLocation>
</comment>
<dbReference type="InterPro" id="IPR042229">
    <property type="entry name" value="Listeria/Bacterioides_rpt_sf"/>
</dbReference>
<protein>
    <submittedName>
        <fullName evidence="4">Putative repeat protein (TIGR02543 family)</fullName>
    </submittedName>
</protein>
<keyword evidence="3" id="KW-0732">Signal</keyword>
<dbReference type="EMBL" id="SODD01000017">
    <property type="protein sequence ID" value="TDW19801.1"/>
    <property type="molecule type" value="Genomic_DNA"/>
</dbReference>